<dbReference type="EMBL" id="CAUYUJ010015900">
    <property type="protein sequence ID" value="CAK0859424.1"/>
    <property type="molecule type" value="Genomic_DNA"/>
</dbReference>
<keyword evidence="4" id="KW-0949">S-adenosyl-L-methionine</keyword>
<feature type="non-terminal residue" evidence="5">
    <location>
        <position position="351"/>
    </location>
</feature>
<dbReference type="EC" id="2.1.1.37" evidence="1"/>
<proteinExistence type="predicted"/>
<keyword evidence="2" id="KW-0489">Methyltransferase</keyword>
<dbReference type="Proteomes" id="UP001189429">
    <property type="component" value="Unassembled WGS sequence"/>
</dbReference>
<dbReference type="PANTHER" id="PTHR10629">
    <property type="entry name" value="CYTOSINE-SPECIFIC METHYLTRANSFERASE"/>
    <property type="match status" value="1"/>
</dbReference>
<name>A0ABN9UIC5_9DINO</name>
<dbReference type="InterPro" id="IPR050390">
    <property type="entry name" value="C5-Methyltransferase"/>
</dbReference>
<dbReference type="PANTHER" id="PTHR10629:SF52">
    <property type="entry name" value="DNA (CYTOSINE-5)-METHYLTRANSFERASE 1"/>
    <property type="match status" value="1"/>
</dbReference>
<dbReference type="Gene3D" id="3.40.50.150">
    <property type="entry name" value="Vaccinia Virus protein VP39"/>
    <property type="match status" value="1"/>
</dbReference>
<gene>
    <name evidence="5" type="ORF">PCOR1329_LOCUS48798</name>
</gene>
<sequence length="351" mass="39770">MMHGRSCSTVCSKAKAMPKLKIEHTFSCEFCPNKRKWITENFPEVPYLFGDIQELPKGRAWNYITEKEVQVPSVDILIAGFVCKSVSLENNEREKFANCIKDACGLTGITFQGMIQYVAKYQPAVVICENVEGLTRRNRGAEPVVNHVRDEFVSHGYAFEHKVLNSRDYLLPHRRNRCWMWAFRGQHHQGSAELAGEDVLALGQEKFWKMSSFFRKVKANDDNSRPLVPRERAVLRKVLSRLSPAQRKEDLVVDVGKSVDRLHYCVGGAAPCVVPNSRTYRVRQEKVLSPEQCHAVQGIFKSDFPALKRWAKEKKTVTRDLAGNAFSTTVCMAVALVALCHGPLPRTSGMR</sequence>
<comment type="caution">
    <text evidence="5">The sequence shown here is derived from an EMBL/GenBank/DDBJ whole genome shotgun (WGS) entry which is preliminary data.</text>
</comment>
<keyword evidence="6" id="KW-1185">Reference proteome</keyword>
<evidence type="ECO:0000256" key="4">
    <source>
        <dbReference type="ARBA" id="ARBA00022691"/>
    </source>
</evidence>
<evidence type="ECO:0000256" key="2">
    <source>
        <dbReference type="ARBA" id="ARBA00022603"/>
    </source>
</evidence>
<dbReference type="InterPro" id="IPR001525">
    <property type="entry name" value="C5_MeTfrase"/>
</dbReference>
<evidence type="ECO:0000256" key="1">
    <source>
        <dbReference type="ARBA" id="ARBA00011975"/>
    </source>
</evidence>
<keyword evidence="3" id="KW-0808">Transferase</keyword>
<organism evidence="5 6">
    <name type="scientific">Prorocentrum cordatum</name>
    <dbReference type="NCBI Taxonomy" id="2364126"/>
    <lineage>
        <taxon>Eukaryota</taxon>
        <taxon>Sar</taxon>
        <taxon>Alveolata</taxon>
        <taxon>Dinophyceae</taxon>
        <taxon>Prorocentrales</taxon>
        <taxon>Prorocentraceae</taxon>
        <taxon>Prorocentrum</taxon>
    </lineage>
</organism>
<evidence type="ECO:0000256" key="3">
    <source>
        <dbReference type="ARBA" id="ARBA00022679"/>
    </source>
</evidence>
<reference evidence="5" key="1">
    <citation type="submission" date="2023-10" db="EMBL/GenBank/DDBJ databases">
        <authorList>
            <person name="Chen Y."/>
            <person name="Shah S."/>
            <person name="Dougan E. K."/>
            <person name="Thang M."/>
            <person name="Chan C."/>
        </authorList>
    </citation>
    <scope>NUCLEOTIDE SEQUENCE [LARGE SCALE GENOMIC DNA]</scope>
</reference>
<evidence type="ECO:0000313" key="5">
    <source>
        <dbReference type="EMBL" id="CAK0859424.1"/>
    </source>
</evidence>
<dbReference type="SUPFAM" id="SSF53335">
    <property type="entry name" value="S-adenosyl-L-methionine-dependent methyltransferases"/>
    <property type="match status" value="1"/>
</dbReference>
<protein>
    <recommendedName>
        <fullName evidence="1">DNA (cytosine-5-)-methyltransferase</fullName>
        <ecNumber evidence="1">2.1.1.37</ecNumber>
    </recommendedName>
</protein>
<evidence type="ECO:0000313" key="6">
    <source>
        <dbReference type="Proteomes" id="UP001189429"/>
    </source>
</evidence>
<dbReference type="Pfam" id="PF00145">
    <property type="entry name" value="DNA_methylase"/>
    <property type="match status" value="1"/>
</dbReference>
<dbReference type="InterPro" id="IPR029063">
    <property type="entry name" value="SAM-dependent_MTases_sf"/>
</dbReference>
<accession>A0ABN9UIC5</accession>